<dbReference type="GeneID" id="113206811"/>
<evidence type="ECO:0000256" key="4">
    <source>
        <dbReference type="ARBA" id="ARBA00022734"/>
    </source>
</evidence>
<dbReference type="PROSITE" id="PS50041">
    <property type="entry name" value="C_TYPE_LECTIN_2"/>
    <property type="match status" value="1"/>
</dbReference>
<evidence type="ECO:0000256" key="1">
    <source>
        <dbReference type="ARBA" id="ARBA00004613"/>
    </source>
</evidence>
<dbReference type="RefSeq" id="XP_052128277.1">
    <property type="nucleotide sequence ID" value="XM_052272317.1"/>
</dbReference>
<proteinExistence type="predicted"/>
<dbReference type="GO" id="GO:0005615">
    <property type="term" value="C:extracellular space"/>
    <property type="evidence" value="ECO:0007669"/>
    <property type="project" value="TreeGrafter"/>
</dbReference>
<dbReference type="PANTHER" id="PTHR22799:SF1">
    <property type="entry name" value="C-TYPE LECTIN DOMAIN FAMILY 11 MEMBER A"/>
    <property type="match status" value="1"/>
</dbReference>
<evidence type="ECO:0000313" key="9">
    <source>
        <dbReference type="RefSeq" id="XP_052128277.1"/>
    </source>
</evidence>
<reference evidence="9" key="1">
    <citation type="submission" date="2025-08" db="UniProtKB">
        <authorList>
            <consortium name="RefSeq"/>
        </authorList>
    </citation>
    <scope>IDENTIFICATION</scope>
    <source>
        <tissue evidence="9">Whole organism</tissue>
    </source>
</reference>
<dbReference type="AlphaFoldDB" id="A0A9C6XRA8"/>
<dbReference type="InterPro" id="IPR016187">
    <property type="entry name" value="CTDL_fold"/>
</dbReference>
<evidence type="ECO:0000256" key="2">
    <source>
        <dbReference type="ARBA" id="ARBA00022525"/>
    </source>
</evidence>
<comment type="subcellular location">
    <subcellularLocation>
        <location evidence="1">Secreted</location>
    </subcellularLocation>
</comment>
<feature type="chain" id="PRO_5038920127" evidence="6">
    <location>
        <begin position="21"/>
        <end position="362"/>
    </location>
</feature>
<dbReference type="CDD" id="cd00037">
    <property type="entry name" value="CLECT"/>
    <property type="match status" value="1"/>
</dbReference>
<dbReference type="InterPro" id="IPR001304">
    <property type="entry name" value="C-type_lectin-like"/>
</dbReference>
<dbReference type="Proteomes" id="UP000504606">
    <property type="component" value="Unplaced"/>
</dbReference>
<keyword evidence="2" id="KW-0964">Secreted</keyword>
<keyword evidence="4" id="KW-0430">Lectin</keyword>
<keyword evidence="8" id="KW-1185">Reference proteome</keyword>
<sequence length="362" mass="39082">MYRQTVPLLALVLTVPPLLSAVLRCVQVEKQGSPVFHLVRRCSRSAMSVVAQANVTSRGRCADLAASRRGLAFNYSPRDAPRGDGQFSSSCLVLDCPEFQELSSLQRDEAYDYYSLFTDPMPQVGWSCVPGVGLFRVRGLSTGPERANYSAAGDQCREDSGELAHVLSEARTAGLAALLAAKGLDAKNRTVGPVNRAYVNLDDTAKEGLFVTSSDEPLDCFPFRAWAPGEPRHRLPTDDCVVLERRPAGGSWAVTDCRKRLPFVCELYPGPGGECDEDDSACRSLRRLQGSPEDRCEGWDILAVPPAQPTTTGAPITPEYPDDDDDEGQQGGAGQGEGDEDEDDDGEDGRVSKRSAPVRGAL</sequence>
<evidence type="ECO:0000313" key="8">
    <source>
        <dbReference type="Proteomes" id="UP000504606"/>
    </source>
</evidence>
<dbReference type="Gene3D" id="3.10.100.10">
    <property type="entry name" value="Mannose-Binding Protein A, subunit A"/>
    <property type="match status" value="1"/>
</dbReference>
<gene>
    <name evidence="9" type="primary">LOC113206811</name>
</gene>
<name>A0A9C6XRA8_FRAOC</name>
<feature type="domain" description="C-type lectin" evidence="7">
    <location>
        <begin position="145"/>
        <end position="266"/>
    </location>
</feature>
<dbReference type="PANTHER" id="PTHR22799">
    <property type="entry name" value="TETRANECTIN-RELATED"/>
    <property type="match status" value="1"/>
</dbReference>
<keyword evidence="3 6" id="KW-0732">Signal</keyword>
<evidence type="ECO:0000256" key="3">
    <source>
        <dbReference type="ARBA" id="ARBA00022729"/>
    </source>
</evidence>
<feature type="region of interest" description="Disordered" evidence="5">
    <location>
        <begin position="304"/>
        <end position="362"/>
    </location>
</feature>
<protein>
    <submittedName>
        <fullName evidence="9">Uncharacterized protein LOC113206811 isoform X1</fullName>
    </submittedName>
</protein>
<dbReference type="GO" id="GO:0008083">
    <property type="term" value="F:growth factor activity"/>
    <property type="evidence" value="ECO:0007669"/>
    <property type="project" value="TreeGrafter"/>
</dbReference>
<dbReference type="InterPro" id="IPR016186">
    <property type="entry name" value="C-type_lectin-like/link_sf"/>
</dbReference>
<accession>A0A9C6XRA8</accession>
<evidence type="ECO:0000259" key="7">
    <source>
        <dbReference type="PROSITE" id="PS50041"/>
    </source>
</evidence>
<feature type="compositionally biased region" description="Acidic residues" evidence="5">
    <location>
        <begin position="337"/>
        <end position="347"/>
    </location>
</feature>
<dbReference type="KEGG" id="foc:113206811"/>
<evidence type="ECO:0000256" key="6">
    <source>
        <dbReference type="SAM" id="SignalP"/>
    </source>
</evidence>
<evidence type="ECO:0000256" key="5">
    <source>
        <dbReference type="SAM" id="MobiDB-lite"/>
    </source>
</evidence>
<dbReference type="SMART" id="SM00034">
    <property type="entry name" value="CLECT"/>
    <property type="match status" value="1"/>
</dbReference>
<dbReference type="OrthoDB" id="8066719at2759"/>
<feature type="signal peptide" evidence="6">
    <location>
        <begin position="1"/>
        <end position="20"/>
    </location>
</feature>
<dbReference type="SUPFAM" id="SSF56436">
    <property type="entry name" value="C-type lectin-like"/>
    <property type="match status" value="1"/>
</dbReference>
<dbReference type="InterPro" id="IPR051663">
    <property type="entry name" value="CLec_Tetranectin-domain"/>
</dbReference>
<organism evidence="8 9">
    <name type="scientific">Frankliniella occidentalis</name>
    <name type="common">Western flower thrips</name>
    <name type="synonym">Euthrips occidentalis</name>
    <dbReference type="NCBI Taxonomy" id="133901"/>
    <lineage>
        <taxon>Eukaryota</taxon>
        <taxon>Metazoa</taxon>
        <taxon>Ecdysozoa</taxon>
        <taxon>Arthropoda</taxon>
        <taxon>Hexapoda</taxon>
        <taxon>Insecta</taxon>
        <taxon>Pterygota</taxon>
        <taxon>Neoptera</taxon>
        <taxon>Paraneoptera</taxon>
        <taxon>Thysanoptera</taxon>
        <taxon>Terebrantia</taxon>
        <taxon>Thripoidea</taxon>
        <taxon>Thripidae</taxon>
        <taxon>Frankliniella</taxon>
    </lineage>
</organism>
<dbReference type="GO" id="GO:0030246">
    <property type="term" value="F:carbohydrate binding"/>
    <property type="evidence" value="ECO:0007669"/>
    <property type="project" value="UniProtKB-KW"/>
</dbReference>
<dbReference type="Pfam" id="PF00059">
    <property type="entry name" value="Lectin_C"/>
    <property type="match status" value="1"/>
</dbReference>